<feature type="transmembrane region" description="Helical" evidence="1">
    <location>
        <begin position="6"/>
        <end position="27"/>
    </location>
</feature>
<name>A0ABU5E301_9PROT</name>
<protein>
    <submittedName>
        <fullName evidence="2">Uncharacterized protein</fullName>
    </submittedName>
</protein>
<evidence type="ECO:0000313" key="2">
    <source>
        <dbReference type="EMBL" id="MDY0873883.1"/>
    </source>
</evidence>
<proteinExistence type="predicted"/>
<keyword evidence="3" id="KW-1185">Reference proteome</keyword>
<comment type="caution">
    <text evidence="2">The sequence shown here is derived from an EMBL/GenBank/DDBJ whole genome shotgun (WGS) entry which is preliminary data.</text>
</comment>
<dbReference type="EMBL" id="JAXCLX010000003">
    <property type="protein sequence ID" value="MDY0873883.1"/>
    <property type="molecule type" value="Genomic_DNA"/>
</dbReference>
<reference evidence="2 3" key="1">
    <citation type="journal article" date="2013" name="Antonie Van Leeuwenhoek">
        <title>Dongia rigui sp. nov., isolated from freshwater of a large wetland in Korea.</title>
        <authorList>
            <person name="Baik K.S."/>
            <person name="Hwang Y.M."/>
            <person name="Choi J.S."/>
            <person name="Kwon J."/>
            <person name="Seong C.N."/>
        </authorList>
    </citation>
    <scope>NUCLEOTIDE SEQUENCE [LARGE SCALE GENOMIC DNA]</scope>
    <source>
        <strain evidence="2 3">04SU4-P</strain>
    </source>
</reference>
<sequence length="228" mass="25735">MPTTSSASLSVLVLLIAAALAVLIFYYRRDQQRRRALRAALFQPAYDLFQSYRVVQERADFPVLSGRYRDHDFAIDAIIDTLTFRKIPVLWLRVSLLRALPGVAATDILVRVQNNEFYSPANDLAFQLPVPGHWPPGAQVKTEDPDQAPALDLLDRHIDFFGAIESKEMLVTAKGVRLVRMIHQGERAEYMVLRIADFRAVDLKPEILAEMMDRCIALADDLAKGSVK</sequence>
<dbReference type="RefSeq" id="WP_320502354.1">
    <property type="nucleotide sequence ID" value="NZ_JAXCLX010000003.1"/>
</dbReference>
<gene>
    <name evidence="2" type="ORF">SMD31_18225</name>
</gene>
<evidence type="ECO:0000256" key="1">
    <source>
        <dbReference type="SAM" id="Phobius"/>
    </source>
</evidence>
<organism evidence="2 3">
    <name type="scientific">Dongia rigui</name>
    <dbReference type="NCBI Taxonomy" id="940149"/>
    <lineage>
        <taxon>Bacteria</taxon>
        <taxon>Pseudomonadati</taxon>
        <taxon>Pseudomonadota</taxon>
        <taxon>Alphaproteobacteria</taxon>
        <taxon>Rhodospirillales</taxon>
        <taxon>Dongiaceae</taxon>
        <taxon>Dongia</taxon>
    </lineage>
</organism>
<keyword evidence="1" id="KW-0812">Transmembrane</keyword>
<keyword evidence="1" id="KW-0472">Membrane</keyword>
<accession>A0ABU5E301</accession>
<evidence type="ECO:0000313" key="3">
    <source>
        <dbReference type="Proteomes" id="UP001271769"/>
    </source>
</evidence>
<keyword evidence="1" id="KW-1133">Transmembrane helix</keyword>
<dbReference type="Proteomes" id="UP001271769">
    <property type="component" value="Unassembled WGS sequence"/>
</dbReference>